<dbReference type="EMBL" id="JAPFFI010000024">
    <property type="protein sequence ID" value="KAJ6311933.1"/>
    <property type="molecule type" value="Genomic_DNA"/>
</dbReference>
<dbReference type="SMART" id="SM00504">
    <property type="entry name" value="Ubox"/>
    <property type="match status" value="1"/>
</dbReference>
<evidence type="ECO:0000256" key="2">
    <source>
        <dbReference type="ARBA" id="ARBA00004906"/>
    </source>
</evidence>
<dbReference type="Proteomes" id="UP001141253">
    <property type="component" value="Chromosome 10"/>
</dbReference>
<sequence>MKDPVIVSSGHTYDRNSIAEWINSGHQTCPKSGQRLIHMALIPNYALKSLVHQWCQDNNVPLIDDSSSSKFERSSSMSKSSEKGIDHKSATKAAMDTVKMTAEFLVGKLAMGSPEVQRQAAYELRLLAKTGMGNRRIIAEAGAIPFLVTLLSSTDPKIQENAVTAMLNLSILENNKDINNVCRFN</sequence>
<evidence type="ECO:0000256" key="1">
    <source>
        <dbReference type="ARBA" id="ARBA00000900"/>
    </source>
</evidence>
<evidence type="ECO:0000313" key="11">
    <source>
        <dbReference type="Proteomes" id="UP001141253"/>
    </source>
</evidence>
<feature type="compositionally biased region" description="Low complexity" evidence="8">
    <location>
        <begin position="66"/>
        <end position="79"/>
    </location>
</feature>
<proteinExistence type="predicted"/>
<dbReference type="InterPro" id="IPR011989">
    <property type="entry name" value="ARM-like"/>
</dbReference>
<feature type="domain" description="U-box" evidence="9">
    <location>
        <begin position="1"/>
        <end position="61"/>
    </location>
</feature>
<dbReference type="SUPFAM" id="SSF48371">
    <property type="entry name" value="ARM repeat"/>
    <property type="match status" value="1"/>
</dbReference>
<dbReference type="InterPro" id="IPR016024">
    <property type="entry name" value="ARM-type_fold"/>
</dbReference>
<feature type="repeat" description="ARM" evidence="7">
    <location>
        <begin position="142"/>
        <end position="170"/>
    </location>
</feature>
<comment type="catalytic activity">
    <reaction evidence="1">
        <text>S-ubiquitinyl-[E2 ubiquitin-conjugating enzyme]-L-cysteine + [acceptor protein]-L-lysine = [E2 ubiquitin-conjugating enzyme]-L-cysteine + N(6)-ubiquitinyl-[acceptor protein]-L-lysine.</text>
        <dbReference type="EC" id="2.3.2.27"/>
    </reaction>
</comment>
<accession>A0ABQ8ZW83</accession>
<dbReference type="Pfam" id="PF00514">
    <property type="entry name" value="Arm"/>
    <property type="match status" value="1"/>
</dbReference>
<dbReference type="Pfam" id="PF04564">
    <property type="entry name" value="U-box"/>
    <property type="match status" value="1"/>
</dbReference>
<evidence type="ECO:0000313" key="10">
    <source>
        <dbReference type="EMBL" id="KAJ6311933.1"/>
    </source>
</evidence>
<reference evidence="10" key="1">
    <citation type="submission" date="2022-10" db="EMBL/GenBank/DDBJ databases">
        <authorList>
            <person name="Hyden B.L."/>
            <person name="Feng K."/>
            <person name="Yates T."/>
            <person name="Jawdy S."/>
            <person name="Smart L.B."/>
            <person name="Muchero W."/>
        </authorList>
    </citation>
    <scope>NUCLEOTIDE SEQUENCE</scope>
    <source>
        <tissue evidence="10">Shoot tip</tissue>
    </source>
</reference>
<dbReference type="PANTHER" id="PTHR23315:SF224">
    <property type="entry name" value="U-BOX DOMAIN-CONTAINING PROTEIN 1"/>
    <property type="match status" value="1"/>
</dbReference>
<dbReference type="Gene3D" id="3.30.40.10">
    <property type="entry name" value="Zinc/RING finger domain, C3HC4 (zinc finger)"/>
    <property type="match status" value="1"/>
</dbReference>
<dbReference type="InterPro" id="IPR045210">
    <property type="entry name" value="RING-Ubox_PUB"/>
</dbReference>
<comment type="pathway">
    <text evidence="2">Protein modification; protein ubiquitination.</text>
</comment>
<feature type="compositionally biased region" description="Basic and acidic residues" evidence="8">
    <location>
        <begin position="80"/>
        <end position="89"/>
    </location>
</feature>
<dbReference type="PANTHER" id="PTHR23315">
    <property type="entry name" value="U BOX DOMAIN-CONTAINING"/>
    <property type="match status" value="1"/>
</dbReference>
<dbReference type="CDD" id="cd16664">
    <property type="entry name" value="RING-Ubox_PUB"/>
    <property type="match status" value="1"/>
</dbReference>
<evidence type="ECO:0000256" key="3">
    <source>
        <dbReference type="ARBA" id="ARBA00012483"/>
    </source>
</evidence>
<feature type="region of interest" description="Disordered" evidence="8">
    <location>
        <begin position="65"/>
        <end position="89"/>
    </location>
</feature>
<evidence type="ECO:0000256" key="7">
    <source>
        <dbReference type="PROSITE-ProRule" id="PRU00259"/>
    </source>
</evidence>
<dbReference type="InterPro" id="IPR000225">
    <property type="entry name" value="Armadillo"/>
</dbReference>
<evidence type="ECO:0000256" key="4">
    <source>
        <dbReference type="ARBA" id="ARBA00022679"/>
    </source>
</evidence>
<dbReference type="Gene3D" id="1.25.10.10">
    <property type="entry name" value="Leucine-rich Repeat Variant"/>
    <property type="match status" value="1"/>
</dbReference>
<dbReference type="SUPFAM" id="SSF57850">
    <property type="entry name" value="RING/U-box"/>
    <property type="match status" value="1"/>
</dbReference>
<dbReference type="InterPro" id="IPR003613">
    <property type="entry name" value="Ubox_domain"/>
</dbReference>
<dbReference type="InterPro" id="IPR013083">
    <property type="entry name" value="Znf_RING/FYVE/PHD"/>
</dbReference>
<reference evidence="10" key="2">
    <citation type="journal article" date="2023" name="Int. J. Mol. Sci.">
        <title>De Novo Assembly and Annotation of 11 Diverse Shrub Willow (Salix) Genomes Reveals Novel Gene Organization in Sex-Linked Regions.</title>
        <authorList>
            <person name="Hyden B."/>
            <person name="Feng K."/>
            <person name="Yates T.B."/>
            <person name="Jawdy S."/>
            <person name="Cereghino C."/>
            <person name="Smart L.B."/>
            <person name="Muchero W."/>
        </authorList>
    </citation>
    <scope>NUCLEOTIDE SEQUENCE</scope>
    <source>
        <tissue evidence="10">Shoot tip</tissue>
    </source>
</reference>
<evidence type="ECO:0000256" key="8">
    <source>
        <dbReference type="SAM" id="MobiDB-lite"/>
    </source>
</evidence>
<protein>
    <recommendedName>
        <fullName evidence="3">RING-type E3 ubiquitin transferase</fullName>
        <ecNumber evidence="3">2.3.2.27</ecNumber>
    </recommendedName>
</protein>
<keyword evidence="6" id="KW-0833">Ubl conjugation pathway</keyword>
<dbReference type="EC" id="2.3.2.27" evidence="3"/>
<gene>
    <name evidence="10" type="ORF">OIU77_013644</name>
</gene>
<evidence type="ECO:0000256" key="5">
    <source>
        <dbReference type="ARBA" id="ARBA00022737"/>
    </source>
</evidence>
<keyword evidence="11" id="KW-1185">Reference proteome</keyword>
<keyword evidence="5" id="KW-0677">Repeat</keyword>
<dbReference type="PROSITE" id="PS51698">
    <property type="entry name" value="U_BOX"/>
    <property type="match status" value="1"/>
</dbReference>
<comment type="caution">
    <text evidence="10">The sequence shown here is derived from an EMBL/GenBank/DDBJ whole genome shotgun (WGS) entry which is preliminary data.</text>
</comment>
<organism evidence="10 11">
    <name type="scientific">Salix suchowensis</name>
    <dbReference type="NCBI Taxonomy" id="1278906"/>
    <lineage>
        <taxon>Eukaryota</taxon>
        <taxon>Viridiplantae</taxon>
        <taxon>Streptophyta</taxon>
        <taxon>Embryophyta</taxon>
        <taxon>Tracheophyta</taxon>
        <taxon>Spermatophyta</taxon>
        <taxon>Magnoliopsida</taxon>
        <taxon>eudicotyledons</taxon>
        <taxon>Gunneridae</taxon>
        <taxon>Pentapetalae</taxon>
        <taxon>rosids</taxon>
        <taxon>fabids</taxon>
        <taxon>Malpighiales</taxon>
        <taxon>Salicaceae</taxon>
        <taxon>Saliceae</taxon>
        <taxon>Salix</taxon>
    </lineage>
</organism>
<evidence type="ECO:0000259" key="9">
    <source>
        <dbReference type="PROSITE" id="PS51698"/>
    </source>
</evidence>
<keyword evidence="4" id="KW-0808">Transferase</keyword>
<dbReference type="SMART" id="SM00185">
    <property type="entry name" value="ARM"/>
    <property type="match status" value="1"/>
</dbReference>
<name>A0ABQ8ZW83_9ROSI</name>
<evidence type="ECO:0000256" key="6">
    <source>
        <dbReference type="ARBA" id="ARBA00022786"/>
    </source>
</evidence>
<dbReference type="PROSITE" id="PS50176">
    <property type="entry name" value="ARM_REPEAT"/>
    <property type="match status" value="1"/>
</dbReference>